<evidence type="ECO:0000256" key="2">
    <source>
        <dbReference type="ARBA" id="ARBA00005502"/>
    </source>
</evidence>
<dbReference type="STRING" id="706587.Desti_4620"/>
<evidence type="ECO:0000256" key="11">
    <source>
        <dbReference type="ARBA" id="ARBA00023122"/>
    </source>
</evidence>
<protein>
    <recommendedName>
        <fullName evidence="13 19">Inosine-5'-monophosphate dehydrogenase</fullName>
        <shortName evidence="13">IMP dehydrogenase</shortName>
        <shortName evidence="13">IMPD</shortName>
        <shortName evidence="13">IMPDH</shortName>
        <ecNumber evidence="13 19">1.1.1.205</ecNumber>
    </recommendedName>
</protein>
<dbReference type="Pfam" id="PF00571">
    <property type="entry name" value="CBS"/>
    <property type="match status" value="2"/>
</dbReference>
<dbReference type="InterPro" id="IPR015875">
    <property type="entry name" value="IMP_DH/GMP_Rdtase_CS"/>
</dbReference>
<evidence type="ECO:0000256" key="10">
    <source>
        <dbReference type="ARBA" id="ARBA00023027"/>
    </source>
</evidence>
<dbReference type="Pfam" id="PF00478">
    <property type="entry name" value="IMPDH"/>
    <property type="match status" value="1"/>
</dbReference>
<dbReference type="CDD" id="cd00381">
    <property type="entry name" value="IMPDH"/>
    <property type="match status" value="1"/>
</dbReference>
<evidence type="ECO:0000259" key="20">
    <source>
        <dbReference type="PROSITE" id="PS51371"/>
    </source>
</evidence>
<feature type="binding site" evidence="13 15">
    <location>
        <begin position="294"/>
        <end position="296"/>
    </location>
    <ligand>
        <name>NAD(+)</name>
        <dbReference type="ChEBI" id="CHEBI:57540"/>
    </ligand>
</feature>
<keyword evidence="9 13" id="KW-0560">Oxidoreductase</keyword>
<dbReference type="GO" id="GO:0006183">
    <property type="term" value="P:GTP biosynthetic process"/>
    <property type="evidence" value="ECO:0007669"/>
    <property type="project" value="TreeGrafter"/>
</dbReference>
<gene>
    <name evidence="13" type="primary">guaB</name>
    <name evidence="21" type="ordered locus">Desti_4620</name>
</gene>
<dbReference type="FunFam" id="3.20.20.70:FF:000003">
    <property type="entry name" value="GMP reductase"/>
    <property type="match status" value="1"/>
</dbReference>
<evidence type="ECO:0000313" key="21">
    <source>
        <dbReference type="EMBL" id="AFM27244.1"/>
    </source>
</evidence>
<evidence type="ECO:0000256" key="4">
    <source>
        <dbReference type="ARBA" id="ARBA00022723"/>
    </source>
</evidence>
<comment type="function">
    <text evidence="13">Catalyzes the conversion of inosine 5'-phosphate (IMP) to xanthosine 5'-phosphate (XMP), the first committed and rate-limiting step in the de novo synthesis of guanine nucleotides, and therefore plays an important role in the regulation of cell growth.</text>
</comment>
<evidence type="ECO:0000256" key="5">
    <source>
        <dbReference type="ARBA" id="ARBA00022737"/>
    </source>
</evidence>
<evidence type="ECO:0000256" key="13">
    <source>
        <dbReference type="HAMAP-Rule" id="MF_01964"/>
    </source>
</evidence>
<keyword evidence="6 13" id="KW-0332">GMP biosynthesis</keyword>
<dbReference type="CDD" id="cd04601">
    <property type="entry name" value="CBS_pair_IMPDH"/>
    <property type="match status" value="1"/>
</dbReference>
<feature type="domain" description="CBS" evidence="20">
    <location>
        <begin position="91"/>
        <end position="146"/>
    </location>
</feature>
<feature type="active site" description="Proton acceptor" evidence="13 14">
    <location>
        <position position="397"/>
    </location>
</feature>
<proteinExistence type="inferred from homology"/>
<feature type="binding site" description="in other chain" evidence="13 16">
    <location>
        <position position="296"/>
    </location>
    <ligand>
        <name>K(+)</name>
        <dbReference type="ChEBI" id="CHEBI:29103"/>
        <note>ligand shared between two tetrameric partners</note>
    </ligand>
</feature>
<evidence type="ECO:0000256" key="12">
    <source>
        <dbReference type="ARBA" id="ARBA00048028"/>
    </source>
</evidence>
<evidence type="ECO:0000313" key="22">
    <source>
        <dbReference type="Proteomes" id="UP000006055"/>
    </source>
</evidence>
<dbReference type="InterPro" id="IPR013785">
    <property type="entry name" value="Aldolase_TIM"/>
</dbReference>
<keyword evidence="5" id="KW-0677">Repeat</keyword>
<evidence type="ECO:0000256" key="17">
    <source>
        <dbReference type="PROSITE-ProRule" id="PRU00703"/>
    </source>
</evidence>
<dbReference type="AlphaFoldDB" id="I4CCF3"/>
<evidence type="ECO:0000256" key="6">
    <source>
        <dbReference type="ARBA" id="ARBA00022749"/>
    </source>
</evidence>
<dbReference type="HOGENOM" id="CLU_022552_2_1_7"/>
<dbReference type="Gene3D" id="3.20.20.70">
    <property type="entry name" value="Aldolase class I"/>
    <property type="match status" value="1"/>
</dbReference>
<dbReference type="SMART" id="SM00116">
    <property type="entry name" value="CBS"/>
    <property type="match status" value="2"/>
</dbReference>
<evidence type="ECO:0000256" key="8">
    <source>
        <dbReference type="ARBA" id="ARBA00022958"/>
    </source>
</evidence>
<keyword evidence="10 13" id="KW-0520">NAD</keyword>
<organism evidence="21 22">
    <name type="scientific">Desulfomonile tiedjei (strain ATCC 49306 / DSM 6799 / DCB-1)</name>
    <dbReference type="NCBI Taxonomy" id="706587"/>
    <lineage>
        <taxon>Bacteria</taxon>
        <taxon>Pseudomonadati</taxon>
        <taxon>Thermodesulfobacteriota</taxon>
        <taxon>Desulfomonilia</taxon>
        <taxon>Desulfomonilales</taxon>
        <taxon>Desulfomonilaceae</taxon>
        <taxon>Desulfomonile</taxon>
    </lineage>
</organism>
<keyword evidence="22" id="KW-1185">Reference proteome</keyword>
<dbReference type="GO" id="GO:0046872">
    <property type="term" value="F:metal ion binding"/>
    <property type="evidence" value="ECO:0007669"/>
    <property type="project" value="UniProtKB-UniRule"/>
</dbReference>
<dbReference type="InterPro" id="IPR001093">
    <property type="entry name" value="IMP_DH_GMPRt"/>
</dbReference>
<feature type="binding site" evidence="13">
    <location>
        <position position="466"/>
    </location>
    <ligand>
        <name>K(+)</name>
        <dbReference type="ChEBI" id="CHEBI:29103"/>
        <note>ligand shared between two tetrameric partners</note>
    </ligand>
</feature>
<keyword evidence="11 17" id="KW-0129">CBS domain</keyword>
<dbReference type="EC" id="1.1.1.205" evidence="13 19"/>
<comment type="pathway">
    <text evidence="13 19">Purine metabolism; XMP biosynthesis via de novo pathway; XMP from IMP: step 1/1.</text>
</comment>
<dbReference type="UniPathway" id="UPA00601">
    <property type="reaction ID" value="UER00295"/>
</dbReference>
<dbReference type="PANTHER" id="PTHR11911">
    <property type="entry name" value="INOSINE-5-MONOPHOSPHATE DEHYDROGENASE RELATED"/>
    <property type="match status" value="1"/>
</dbReference>
<dbReference type="NCBIfam" id="TIGR01302">
    <property type="entry name" value="IMP_dehydrog"/>
    <property type="match status" value="1"/>
</dbReference>
<evidence type="ECO:0000256" key="15">
    <source>
        <dbReference type="PIRSR" id="PIRSR000130-3"/>
    </source>
</evidence>
<dbReference type="KEGG" id="dti:Desti_4620"/>
<name>I4CCF3_DESTA</name>
<feature type="binding site" description="in other chain" evidence="13 16">
    <location>
        <position position="298"/>
    </location>
    <ligand>
        <name>K(+)</name>
        <dbReference type="ChEBI" id="CHEBI:29103"/>
        <note>ligand shared between two tetrameric partners</note>
    </ligand>
</feature>
<evidence type="ECO:0000256" key="18">
    <source>
        <dbReference type="RuleBase" id="RU003927"/>
    </source>
</evidence>
<evidence type="ECO:0000256" key="14">
    <source>
        <dbReference type="PIRSR" id="PIRSR000130-1"/>
    </source>
</evidence>
<dbReference type="SUPFAM" id="SSF51412">
    <property type="entry name" value="Inosine monophosphate dehydrogenase (IMPDH)"/>
    <property type="match status" value="1"/>
</dbReference>
<evidence type="ECO:0000256" key="7">
    <source>
        <dbReference type="ARBA" id="ARBA00022755"/>
    </source>
</evidence>
<evidence type="ECO:0000256" key="9">
    <source>
        <dbReference type="ARBA" id="ARBA00023002"/>
    </source>
</evidence>
<dbReference type="OrthoDB" id="9805398at2"/>
<feature type="binding site" evidence="13">
    <location>
        <position position="412"/>
    </location>
    <ligand>
        <name>IMP</name>
        <dbReference type="ChEBI" id="CHEBI:58053"/>
    </ligand>
</feature>
<accession>I4CCF3</accession>
<keyword evidence="8 13" id="KW-0630">Potassium</keyword>
<evidence type="ECO:0000256" key="19">
    <source>
        <dbReference type="RuleBase" id="RU003928"/>
    </source>
</evidence>
<dbReference type="SMART" id="SM01240">
    <property type="entry name" value="IMPDH"/>
    <property type="match status" value="1"/>
</dbReference>
<dbReference type="PROSITE" id="PS51371">
    <property type="entry name" value="CBS"/>
    <property type="match status" value="2"/>
</dbReference>
<dbReference type="PANTHER" id="PTHR11911:SF111">
    <property type="entry name" value="INOSINE-5'-MONOPHOSPHATE DEHYDROGENASE"/>
    <property type="match status" value="1"/>
</dbReference>
<dbReference type="GO" id="GO:0003938">
    <property type="term" value="F:IMP dehydrogenase activity"/>
    <property type="evidence" value="ECO:0007669"/>
    <property type="project" value="UniProtKB-UniRule"/>
</dbReference>
<keyword evidence="4 13" id="KW-0479">Metal-binding</keyword>
<feature type="binding site" evidence="15">
    <location>
        <begin position="244"/>
        <end position="246"/>
    </location>
    <ligand>
        <name>NAD(+)</name>
        <dbReference type="ChEBI" id="CHEBI:57540"/>
    </ligand>
</feature>
<dbReference type="GO" id="GO:0000166">
    <property type="term" value="F:nucleotide binding"/>
    <property type="evidence" value="ECO:0007669"/>
    <property type="project" value="UniProtKB-UniRule"/>
</dbReference>
<dbReference type="EMBL" id="CP003360">
    <property type="protein sequence ID" value="AFM27244.1"/>
    <property type="molecule type" value="Genomic_DNA"/>
</dbReference>
<feature type="binding site" evidence="13">
    <location>
        <begin position="381"/>
        <end position="385"/>
    </location>
    <ligand>
        <name>IMP</name>
        <dbReference type="ChEBI" id="CHEBI:58053"/>
    </ligand>
</feature>
<feature type="domain" description="CBS" evidence="20">
    <location>
        <begin position="150"/>
        <end position="208"/>
    </location>
</feature>
<evidence type="ECO:0000256" key="1">
    <source>
        <dbReference type="ARBA" id="ARBA00001958"/>
    </source>
</evidence>
<dbReference type="GO" id="GO:0006177">
    <property type="term" value="P:GMP biosynthetic process"/>
    <property type="evidence" value="ECO:0007669"/>
    <property type="project" value="UniProtKB-UniRule"/>
</dbReference>
<comment type="activity regulation">
    <text evidence="13">Mycophenolic acid (MPA) is a non-competitive inhibitor that prevents formation of the closed enzyme conformation by binding to the same site as the amobile flap. In contrast, mizoribine monophosphate (MZP) is a competitive inhibitor that induces the closed conformation. MPA is a potent inhibitor of mammalian IMPDHs but a poor inhibitor of the bacterial enzymes. MZP is a more potent inhibitor of bacterial IMPDH.</text>
</comment>
<dbReference type="RefSeq" id="WP_014812354.1">
    <property type="nucleotide sequence ID" value="NC_018025.1"/>
</dbReference>
<dbReference type="eggNOG" id="COG0517">
    <property type="taxonomic scope" value="Bacteria"/>
</dbReference>
<comment type="subunit">
    <text evidence="3 13">Homotetramer.</text>
</comment>
<feature type="binding site" evidence="13">
    <location>
        <begin position="334"/>
        <end position="336"/>
    </location>
    <ligand>
        <name>IMP</name>
        <dbReference type="ChEBI" id="CHEBI:58053"/>
    </ligand>
</feature>
<reference evidence="22" key="1">
    <citation type="submission" date="2012-06" db="EMBL/GenBank/DDBJ databases">
        <title>Complete sequence of chromosome of Desulfomonile tiedjei DSM 6799.</title>
        <authorList>
            <person name="Lucas S."/>
            <person name="Copeland A."/>
            <person name="Lapidus A."/>
            <person name="Glavina del Rio T."/>
            <person name="Dalin E."/>
            <person name="Tice H."/>
            <person name="Bruce D."/>
            <person name="Goodwin L."/>
            <person name="Pitluck S."/>
            <person name="Peters L."/>
            <person name="Ovchinnikova G."/>
            <person name="Zeytun A."/>
            <person name="Lu M."/>
            <person name="Kyrpides N."/>
            <person name="Mavromatis K."/>
            <person name="Ivanova N."/>
            <person name="Brettin T."/>
            <person name="Detter J.C."/>
            <person name="Han C."/>
            <person name="Larimer F."/>
            <person name="Land M."/>
            <person name="Hauser L."/>
            <person name="Markowitz V."/>
            <person name="Cheng J.-F."/>
            <person name="Hugenholtz P."/>
            <person name="Woyke T."/>
            <person name="Wu D."/>
            <person name="Spring S."/>
            <person name="Schroeder M."/>
            <person name="Brambilla E."/>
            <person name="Klenk H.-P."/>
            <person name="Eisen J.A."/>
        </authorList>
    </citation>
    <scope>NUCLEOTIDE SEQUENCE [LARGE SCALE GENOMIC DNA]</scope>
    <source>
        <strain evidence="22">ATCC 49306 / DSM 6799 / DCB-1</strain>
    </source>
</reference>
<dbReference type="eggNOG" id="COG0516">
    <property type="taxonomic scope" value="Bacteria"/>
</dbReference>
<comment type="similarity">
    <text evidence="2 13 18">Belongs to the IMPDH/GMPR family.</text>
</comment>
<feature type="binding site" evidence="13">
    <location>
        <position position="244"/>
    </location>
    <ligand>
        <name>NAD(+)</name>
        <dbReference type="ChEBI" id="CHEBI:57540"/>
    </ligand>
</feature>
<dbReference type="InterPro" id="IPR000644">
    <property type="entry name" value="CBS_dom"/>
</dbReference>
<comment type="catalytic activity">
    <reaction evidence="12 13 19">
        <text>IMP + NAD(+) + H2O = XMP + NADH + H(+)</text>
        <dbReference type="Rhea" id="RHEA:11708"/>
        <dbReference type="ChEBI" id="CHEBI:15377"/>
        <dbReference type="ChEBI" id="CHEBI:15378"/>
        <dbReference type="ChEBI" id="CHEBI:57464"/>
        <dbReference type="ChEBI" id="CHEBI:57540"/>
        <dbReference type="ChEBI" id="CHEBI:57945"/>
        <dbReference type="ChEBI" id="CHEBI:58053"/>
        <dbReference type="EC" id="1.1.1.205"/>
    </reaction>
</comment>
<feature type="binding site" evidence="13">
    <location>
        <position position="299"/>
    </location>
    <ligand>
        <name>IMP</name>
        <dbReference type="ChEBI" id="CHEBI:58053"/>
    </ligand>
</feature>
<dbReference type="SUPFAM" id="SSF54631">
    <property type="entry name" value="CBS-domain pair"/>
    <property type="match status" value="1"/>
</dbReference>
<feature type="binding site" evidence="13">
    <location>
        <begin position="357"/>
        <end position="358"/>
    </location>
    <ligand>
        <name>IMP</name>
        <dbReference type="ChEBI" id="CHEBI:58053"/>
    </ligand>
</feature>
<comment type="caution">
    <text evidence="13">Lacks conserved residue(s) required for the propagation of feature annotation.</text>
</comment>
<feature type="binding site" evidence="13">
    <location>
        <position position="467"/>
    </location>
    <ligand>
        <name>K(+)</name>
        <dbReference type="ChEBI" id="CHEBI:29103"/>
        <note>ligand shared between two tetrameric partners</note>
    </ligand>
</feature>
<evidence type="ECO:0000256" key="3">
    <source>
        <dbReference type="ARBA" id="ARBA00011881"/>
    </source>
</evidence>
<dbReference type="PIRSF" id="PIRSF000130">
    <property type="entry name" value="IMPDH"/>
    <property type="match status" value="1"/>
</dbReference>
<dbReference type="Proteomes" id="UP000006055">
    <property type="component" value="Chromosome"/>
</dbReference>
<feature type="active site" description="Thioimidate intermediate" evidence="13 14">
    <location>
        <position position="301"/>
    </location>
</feature>
<dbReference type="HAMAP" id="MF_01964">
    <property type="entry name" value="IMPDH"/>
    <property type="match status" value="1"/>
</dbReference>
<dbReference type="PROSITE" id="PS00487">
    <property type="entry name" value="IMP_DH_GMP_RED"/>
    <property type="match status" value="1"/>
</dbReference>
<comment type="cofactor">
    <cofactor evidence="1 13">
        <name>K(+)</name>
        <dbReference type="ChEBI" id="CHEBI:29103"/>
    </cofactor>
</comment>
<dbReference type="InterPro" id="IPR005990">
    <property type="entry name" value="IMP_DH"/>
</dbReference>
<dbReference type="PATRIC" id="fig|706587.4.peg.5232"/>
<feature type="binding site" evidence="13">
    <location>
        <position position="468"/>
    </location>
    <ligand>
        <name>K(+)</name>
        <dbReference type="ChEBI" id="CHEBI:29103"/>
        <note>ligand shared between two tetrameric partners</note>
    </ligand>
</feature>
<evidence type="ECO:0000256" key="16">
    <source>
        <dbReference type="PIRSR" id="PIRSR000130-4"/>
    </source>
</evidence>
<keyword evidence="7 13" id="KW-0658">Purine biosynthesis</keyword>
<sequence length="486" mass="52371">MEIKESLTFDDVLLQPCYSEILPTEVDVQTKLTREITLNIPLVSAAMDTVTGSEMAISMARQGGIGIIHRNLAVKDQAKEVDRVKRSESGMIVDPITINPDQRISDALQIMKKYHISGVPVTVNGYLKGILTNRDLRFVENLDLKVEEVMTKENLITVDERIDIETCKALLHKHRIEKLLVVDKNNRLKGLITIKDIQKAIMFPDSAKDPLGRLRVGAAVGVGPDRDERVSALTKRGVDVIVVDTSHGHSKNVIETVKLIKKRYSDVQVVAGNVASGEAVTDLVKAGADGIKIGVGPGSICTTRIVAGVGVPQISAILDCAKAANKLGVPLIADGGIKFSGDITKALAAGAHTIMIGGLLAGTDESPGEMVLYQGRSYKSYRGMGSLEAMREGSKDRYGQHEGVSENKLVPEGIVGMVPAKGPLAHSINQLIGGLKAGMGYLGAHNLEELRAKARFLRITAAGLKESHVHDVVITKEAPNYRLEPR</sequence>
<dbReference type="InterPro" id="IPR046342">
    <property type="entry name" value="CBS_dom_sf"/>
</dbReference>
<feature type="binding site" description="in other chain" evidence="13 16">
    <location>
        <position position="301"/>
    </location>
    <ligand>
        <name>K(+)</name>
        <dbReference type="ChEBI" id="CHEBI:29103"/>
        <note>ligand shared between two tetrameric partners</note>
    </ligand>
</feature>